<keyword evidence="1" id="KW-0732">Signal</keyword>
<protein>
    <recommendedName>
        <fullName evidence="4">Lipoprotein</fullName>
    </recommendedName>
</protein>
<name>A0A848LLX2_9BACT</name>
<accession>A0A848LLX2</accession>
<evidence type="ECO:0000313" key="2">
    <source>
        <dbReference type="EMBL" id="NMO18827.1"/>
    </source>
</evidence>
<dbReference type="AlphaFoldDB" id="A0A848LLX2"/>
<gene>
    <name evidence="2" type="ORF">HG543_28770</name>
</gene>
<dbReference type="EMBL" id="JABBJJ010000155">
    <property type="protein sequence ID" value="NMO18827.1"/>
    <property type="molecule type" value="Genomic_DNA"/>
</dbReference>
<feature type="chain" id="PRO_5032922417" description="Lipoprotein" evidence="1">
    <location>
        <begin position="27"/>
        <end position="234"/>
    </location>
</feature>
<proteinExistence type="predicted"/>
<keyword evidence="3" id="KW-1185">Reference proteome</keyword>
<feature type="signal peptide" evidence="1">
    <location>
        <begin position="1"/>
        <end position="26"/>
    </location>
</feature>
<evidence type="ECO:0000313" key="3">
    <source>
        <dbReference type="Proteomes" id="UP000518300"/>
    </source>
</evidence>
<evidence type="ECO:0000256" key="1">
    <source>
        <dbReference type="SAM" id="SignalP"/>
    </source>
</evidence>
<reference evidence="2 3" key="1">
    <citation type="submission" date="2020-04" db="EMBL/GenBank/DDBJ databases">
        <title>Draft genome of Pyxidicoccus fallax type strain.</title>
        <authorList>
            <person name="Whitworth D.E."/>
        </authorList>
    </citation>
    <scope>NUCLEOTIDE SEQUENCE [LARGE SCALE GENOMIC DNA]</scope>
    <source>
        <strain evidence="2 3">DSM 14698</strain>
    </source>
</reference>
<dbReference type="RefSeq" id="WP_169348089.1">
    <property type="nucleotide sequence ID" value="NZ_JABBJJ010000155.1"/>
</dbReference>
<organism evidence="2 3">
    <name type="scientific">Pyxidicoccus fallax</name>
    <dbReference type="NCBI Taxonomy" id="394095"/>
    <lineage>
        <taxon>Bacteria</taxon>
        <taxon>Pseudomonadati</taxon>
        <taxon>Myxococcota</taxon>
        <taxon>Myxococcia</taxon>
        <taxon>Myxococcales</taxon>
        <taxon>Cystobacterineae</taxon>
        <taxon>Myxococcaceae</taxon>
        <taxon>Pyxidicoccus</taxon>
    </lineage>
</organism>
<dbReference type="Proteomes" id="UP000518300">
    <property type="component" value="Unassembled WGS sequence"/>
</dbReference>
<evidence type="ECO:0008006" key="4">
    <source>
        <dbReference type="Google" id="ProtNLM"/>
    </source>
</evidence>
<sequence>MNTMQLGRKFVFLGALVTALASTGHAASPERSSGAVFQATTGTTLGQLTPEQAAAAMTLPQEPPAAAALKERVSRPEELDPVSKELNIPARLVQFHLATPTDLSELGLGQATHLPVAISDSEGGRKSLYYLEPGEEVLAGFFVTNNGLALRYVKRESGEGVPAQTGDIYTERYTTREGRELFAGQGKLEVVDAEKGSGHVNLTQTPKGVPLKKVKVSYWHLWSCFRGEVEVGVK</sequence>
<comment type="caution">
    <text evidence="2">The sequence shown here is derived from an EMBL/GenBank/DDBJ whole genome shotgun (WGS) entry which is preliminary data.</text>
</comment>